<sequence length="414" mass="41884">MKAVQKKRVVRLSSGTLALCAVVSAAAFTSTASAEGSLSFGSVHAAPQLSPGTLITAHNLTESAALPSAAKNERITYLSQSASGEPILVSGVVAIPKTPAPAGGWPVVSWAHGTTGVADACAPSADTPKGPVHDYLSGVDQTLDKWVANGYVVVQTDFEGLGTPGGHPYMNGTSAANTVTDVVRAARQVDPSVGKDWFAMGHSQGGQAAVFTAALGQDRASELNLKGAVSVAPGNGTAKIPELVSSGNAAMSGAVPFVPVILLGVQAADPSIIGEDLLSDEAQPLLEAARTGCLAAVRAVPPIPVNQIFRAGADLTALTANLNKQELATVTPEVPTLFAQGTADVLVSVGSTTGAVKDFCSKGSEIEFKTYEGADHRGAIGASYDDALDFTTRMLAGQAVNPGACWPVSGTDAA</sequence>
<dbReference type="Pfam" id="PF03583">
    <property type="entry name" value="LIP"/>
    <property type="match status" value="1"/>
</dbReference>
<evidence type="ECO:0000313" key="2">
    <source>
        <dbReference type="EMBL" id="MDV6271401.1"/>
    </source>
</evidence>
<dbReference type="Gene3D" id="3.40.50.1820">
    <property type="entry name" value="alpha/beta hydrolase"/>
    <property type="match status" value="2"/>
</dbReference>
<dbReference type="InterPro" id="IPR005152">
    <property type="entry name" value="Lipase_secreted"/>
</dbReference>
<gene>
    <name evidence="2" type="ORF">R3Q16_32840</name>
</gene>
<comment type="caution">
    <text evidence="2">The sequence shown here is derived from an EMBL/GenBank/DDBJ whole genome shotgun (WGS) entry which is preliminary data.</text>
</comment>
<evidence type="ECO:0000313" key="3">
    <source>
        <dbReference type="Proteomes" id="UP001185927"/>
    </source>
</evidence>
<dbReference type="PANTHER" id="PTHR34853:SF1">
    <property type="entry name" value="LIPASE 5"/>
    <property type="match status" value="1"/>
</dbReference>
<evidence type="ECO:0000256" key="1">
    <source>
        <dbReference type="SAM" id="SignalP"/>
    </source>
</evidence>
<organism evidence="2 3">
    <name type="scientific">Rhodococcus globerulus</name>
    <dbReference type="NCBI Taxonomy" id="33008"/>
    <lineage>
        <taxon>Bacteria</taxon>
        <taxon>Bacillati</taxon>
        <taxon>Actinomycetota</taxon>
        <taxon>Actinomycetes</taxon>
        <taxon>Mycobacteriales</taxon>
        <taxon>Nocardiaceae</taxon>
        <taxon>Rhodococcus</taxon>
    </lineage>
</organism>
<dbReference type="PIRSF" id="PIRSF029171">
    <property type="entry name" value="Esterase_LipA"/>
    <property type="match status" value="1"/>
</dbReference>
<proteinExistence type="predicted"/>
<dbReference type="Proteomes" id="UP001185927">
    <property type="component" value="Unassembled WGS sequence"/>
</dbReference>
<reference evidence="2 3" key="1">
    <citation type="submission" date="2023-10" db="EMBL/GenBank/DDBJ databases">
        <title>Development of a sustainable strategy for remediation of hydrocarbon-contaminated territories based on the waste exchange concept.</title>
        <authorList>
            <person name="Krivoruchko A."/>
        </authorList>
    </citation>
    <scope>NUCLEOTIDE SEQUENCE [LARGE SCALE GENOMIC DNA]</scope>
    <source>
        <strain evidence="2 3">IEGM 1203</strain>
    </source>
</reference>
<dbReference type="EMBL" id="JAWLKB010000044">
    <property type="protein sequence ID" value="MDV6271401.1"/>
    <property type="molecule type" value="Genomic_DNA"/>
</dbReference>
<feature type="chain" id="PRO_5047219576" evidence="1">
    <location>
        <begin position="35"/>
        <end position="414"/>
    </location>
</feature>
<dbReference type="InterPro" id="IPR029058">
    <property type="entry name" value="AB_hydrolase_fold"/>
</dbReference>
<protein>
    <submittedName>
        <fullName evidence="2">Lipase family protein</fullName>
    </submittedName>
</protein>
<name>A0ABU4C4I3_RHOGO</name>
<keyword evidence="1" id="KW-0732">Signal</keyword>
<dbReference type="RefSeq" id="WP_317545832.1">
    <property type="nucleotide sequence ID" value="NZ_JAWLKB010000044.1"/>
</dbReference>
<dbReference type="PANTHER" id="PTHR34853">
    <property type="match status" value="1"/>
</dbReference>
<feature type="signal peptide" evidence="1">
    <location>
        <begin position="1"/>
        <end position="34"/>
    </location>
</feature>
<keyword evidence="3" id="KW-1185">Reference proteome</keyword>
<accession>A0ABU4C4I3</accession>
<dbReference type="SUPFAM" id="SSF53474">
    <property type="entry name" value="alpha/beta-Hydrolases"/>
    <property type="match status" value="1"/>
</dbReference>